<dbReference type="Proteomes" id="UP000095283">
    <property type="component" value="Unplaced"/>
</dbReference>
<dbReference type="SMART" id="SM00448">
    <property type="entry name" value="REC"/>
    <property type="match status" value="1"/>
</dbReference>
<protein>
    <submittedName>
        <fullName evidence="6">Response regulatory domain-containing protein</fullName>
    </submittedName>
</protein>
<sequence length="647" mass="70662">MARQVEKERPMPIRAVVYVSEASDALRGDLLGLRSGKLQELVDDATRFNRDAGPPGRVGRGVLKGARCFEPSRPDRAAKRDDHGSPLALLAYALVACGSAGGWRSVERNGDRPAAVPSEQTRTGRKMNQWRPPGPQVFVDRRNKLSEAVRLREKSNLLGQLRALKARREHDAGLGLSNRGFRRDLQPVGAVWHVEVGHYHREPGVAAQEDEGLIPVAGGSDLEALRGQSLYDDAAEIVFVFNKQHVDRHLNALPNTWLKPSPLPLPMGLVVKNGSNTLACWSASIPEPSSRMLRQIGRDEDRSALRHGVAAVAHKVKDCGLQLCLVHRQGRKAPGNFDGQCDRVAGGAAQHRFAFGHQGGQVDCLWHQEGPALGGPLRGIDELGHASVFHPQADELQTVGHDRQQVVEIMGQAERELPDGLHLLRLQEIALGLEQLLLRFVALGDVAGLDHPAGVEHVKGVVGDGGKLPALVPQIDFRFRRVRSVEERRPSSFYALFTNRASPRATLFNRGTSTQSACREKVMGLDGKAVRVLLVEDEPTLMMVLEQAIAQVGYDVSKTAEDLPTALACAKEAAFDVAVLDVNLNGVESYPVADRLVELGVPFLFTTGLGASRLPERFKGTPFLEKPFRLKEIAAALQSLCHELEVH</sequence>
<evidence type="ECO:0000259" key="4">
    <source>
        <dbReference type="PROSITE" id="PS50110"/>
    </source>
</evidence>
<keyword evidence="1 2" id="KW-0597">Phosphoprotein</keyword>
<dbReference type="SUPFAM" id="SSF52172">
    <property type="entry name" value="CheY-like"/>
    <property type="match status" value="1"/>
</dbReference>
<organism evidence="5 6">
    <name type="scientific">Heterorhabditis bacteriophora</name>
    <name type="common">Entomopathogenic nematode worm</name>
    <dbReference type="NCBI Taxonomy" id="37862"/>
    <lineage>
        <taxon>Eukaryota</taxon>
        <taxon>Metazoa</taxon>
        <taxon>Ecdysozoa</taxon>
        <taxon>Nematoda</taxon>
        <taxon>Chromadorea</taxon>
        <taxon>Rhabditida</taxon>
        <taxon>Rhabditina</taxon>
        <taxon>Rhabditomorpha</taxon>
        <taxon>Strongyloidea</taxon>
        <taxon>Heterorhabditidae</taxon>
        <taxon>Heterorhabditis</taxon>
    </lineage>
</organism>
<evidence type="ECO:0000313" key="6">
    <source>
        <dbReference type="WBParaSite" id="Hba_02217"/>
    </source>
</evidence>
<dbReference type="WBParaSite" id="Hba_02217">
    <property type="protein sequence ID" value="Hba_02217"/>
    <property type="gene ID" value="Hba_02217"/>
</dbReference>
<evidence type="ECO:0000313" key="5">
    <source>
        <dbReference type="Proteomes" id="UP000095283"/>
    </source>
</evidence>
<dbReference type="Pfam" id="PF00072">
    <property type="entry name" value="Response_reg"/>
    <property type="match status" value="1"/>
</dbReference>
<dbReference type="InterPro" id="IPR011006">
    <property type="entry name" value="CheY-like_superfamily"/>
</dbReference>
<reference evidence="6" key="1">
    <citation type="submission" date="2016-11" db="UniProtKB">
        <authorList>
            <consortium name="WormBaseParasite"/>
        </authorList>
    </citation>
    <scope>IDENTIFICATION</scope>
</reference>
<dbReference type="InterPro" id="IPR050595">
    <property type="entry name" value="Bact_response_regulator"/>
</dbReference>
<accession>A0A1I7WC19</accession>
<dbReference type="AlphaFoldDB" id="A0A1I7WC19"/>
<dbReference type="PROSITE" id="PS50110">
    <property type="entry name" value="RESPONSE_REGULATORY"/>
    <property type="match status" value="1"/>
</dbReference>
<dbReference type="InterPro" id="IPR001789">
    <property type="entry name" value="Sig_transdc_resp-reg_receiver"/>
</dbReference>
<dbReference type="PANTHER" id="PTHR44591">
    <property type="entry name" value="STRESS RESPONSE REGULATOR PROTEIN 1"/>
    <property type="match status" value="1"/>
</dbReference>
<feature type="region of interest" description="Disordered" evidence="3">
    <location>
        <begin position="108"/>
        <end position="136"/>
    </location>
</feature>
<evidence type="ECO:0000256" key="3">
    <source>
        <dbReference type="SAM" id="MobiDB-lite"/>
    </source>
</evidence>
<keyword evidence="5" id="KW-1185">Reference proteome</keyword>
<evidence type="ECO:0000256" key="1">
    <source>
        <dbReference type="ARBA" id="ARBA00022553"/>
    </source>
</evidence>
<proteinExistence type="predicted"/>
<evidence type="ECO:0000256" key="2">
    <source>
        <dbReference type="PROSITE-ProRule" id="PRU00169"/>
    </source>
</evidence>
<feature type="modified residue" description="4-aspartylphosphate" evidence="2">
    <location>
        <position position="581"/>
    </location>
</feature>
<dbReference type="GO" id="GO:0000160">
    <property type="term" value="P:phosphorelay signal transduction system"/>
    <property type="evidence" value="ECO:0007669"/>
    <property type="project" value="InterPro"/>
</dbReference>
<name>A0A1I7WC19_HETBA</name>
<dbReference type="Gene3D" id="3.40.50.2300">
    <property type="match status" value="1"/>
</dbReference>
<dbReference type="PANTHER" id="PTHR44591:SF24">
    <property type="entry name" value="PROTEIN-GLUTAMATE METHYLESTERASE_PROTEIN-GLUTAMINE GLUTAMINASE 1"/>
    <property type="match status" value="1"/>
</dbReference>
<feature type="domain" description="Response regulatory" evidence="4">
    <location>
        <begin position="531"/>
        <end position="641"/>
    </location>
</feature>